<organism evidence="5 6">
    <name type="scientific">Bradyrhizobium erythrophlei</name>
    <dbReference type="NCBI Taxonomy" id="1437360"/>
    <lineage>
        <taxon>Bacteria</taxon>
        <taxon>Pseudomonadati</taxon>
        <taxon>Pseudomonadota</taxon>
        <taxon>Alphaproteobacteria</taxon>
        <taxon>Hyphomicrobiales</taxon>
        <taxon>Nitrobacteraceae</taxon>
        <taxon>Bradyrhizobium</taxon>
    </lineage>
</organism>
<evidence type="ECO:0000313" key="6">
    <source>
        <dbReference type="Proteomes" id="UP000190675"/>
    </source>
</evidence>
<keyword evidence="2 3" id="KW-0378">Hydrolase</keyword>
<evidence type="ECO:0000313" key="5">
    <source>
        <dbReference type="EMBL" id="SHG55987.1"/>
    </source>
</evidence>
<comment type="similarity">
    <text evidence="1 3">Belongs to the type-B carboxylesterase/lipase family.</text>
</comment>
<dbReference type="EC" id="3.1.1.-" evidence="3"/>
<dbReference type="GO" id="GO:0016787">
    <property type="term" value="F:hydrolase activity"/>
    <property type="evidence" value="ECO:0007669"/>
    <property type="project" value="UniProtKB-KW"/>
</dbReference>
<dbReference type="RefSeq" id="WP_079566659.1">
    <property type="nucleotide sequence ID" value="NZ_LT670818.1"/>
</dbReference>
<dbReference type="InterPro" id="IPR002018">
    <property type="entry name" value="CarbesteraseB"/>
</dbReference>
<gene>
    <name evidence="5" type="ORF">SAMN05444169_3053</name>
</gene>
<feature type="domain" description="Carboxylesterase type B" evidence="4">
    <location>
        <begin position="365"/>
        <end position="479"/>
    </location>
</feature>
<dbReference type="Proteomes" id="UP000190675">
    <property type="component" value="Chromosome I"/>
</dbReference>
<evidence type="ECO:0000259" key="4">
    <source>
        <dbReference type="Pfam" id="PF00135"/>
    </source>
</evidence>
<dbReference type="Gene3D" id="3.40.50.1820">
    <property type="entry name" value="alpha/beta hydrolase"/>
    <property type="match status" value="1"/>
</dbReference>
<reference evidence="5 6" key="1">
    <citation type="submission" date="2016-11" db="EMBL/GenBank/DDBJ databases">
        <authorList>
            <person name="Jaros S."/>
            <person name="Januszkiewicz K."/>
            <person name="Wedrychowicz H."/>
        </authorList>
    </citation>
    <scope>NUCLEOTIDE SEQUENCE [LARGE SCALE GENOMIC DNA]</scope>
    <source>
        <strain evidence="5 6">GAS242</strain>
    </source>
</reference>
<dbReference type="InterPro" id="IPR019819">
    <property type="entry name" value="Carboxylesterase_B_CS"/>
</dbReference>
<dbReference type="InterPro" id="IPR019826">
    <property type="entry name" value="Carboxylesterase_B_AS"/>
</dbReference>
<accession>A0A1M5KTA6</accession>
<dbReference type="InterPro" id="IPR029058">
    <property type="entry name" value="AB_hydrolase_fold"/>
</dbReference>
<evidence type="ECO:0000256" key="3">
    <source>
        <dbReference type="RuleBase" id="RU361235"/>
    </source>
</evidence>
<sequence length="501" mass="54243">MRYLVALVAASGVLLQGGIVPAQVGQFPFVLTREEQVLGVVEAGVASFKGIPYASAPVGSLRWRAPQPPPESPAIRSAHEYGPACLQPSMPGPGSYRMSEDCLTLNVFRPFETEDPLPVMIWIHGGSFVAGTAGDPLFDGAKLAQAGVVVITLDYRLGAFGWLAHPAFAEGASNSRIANYGMMDQIAALRWVHENIGAFGGDLGNVTLFGSSSGAISVALLMLCEQSRDLFQKAILESLPGRERMRSMETAEAVGKQFLQAVGYDGNGPDPRAIDSEALLAAEKILLSRSWRSFAPTEDGMLVKEDIAAGFRAGRESRIPLIIGSNEEETVSGSEPDLNEELGLAGASLDDLRRFYPEASRNPELAARLFTDRVFTEPARFFARSHAATGSSTFRYRFSYVPEVQAQGGEGSRGRELQFIFGAEGVPGAGVFTHRDREVSNILRAYWTNFAKTGDPNGPGLPLWETSSNREKLLLISNTDISSSADPWSERLDRIERRSPK</sequence>
<name>A0A1M5KTA6_9BRAD</name>
<dbReference type="AlphaFoldDB" id="A0A1M5KTA6"/>
<evidence type="ECO:0000256" key="2">
    <source>
        <dbReference type="ARBA" id="ARBA00022801"/>
    </source>
</evidence>
<dbReference type="Pfam" id="PF00135">
    <property type="entry name" value="COesterase"/>
    <property type="match status" value="2"/>
</dbReference>
<dbReference type="PROSITE" id="PS00941">
    <property type="entry name" value="CARBOXYLESTERASE_B_2"/>
    <property type="match status" value="1"/>
</dbReference>
<dbReference type="EMBL" id="LT670818">
    <property type="protein sequence ID" value="SHG55987.1"/>
    <property type="molecule type" value="Genomic_DNA"/>
</dbReference>
<dbReference type="PROSITE" id="PS00122">
    <property type="entry name" value="CARBOXYLESTERASE_B_1"/>
    <property type="match status" value="1"/>
</dbReference>
<feature type="domain" description="Carboxylesterase type B" evidence="4">
    <location>
        <begin position="30"/>
        <end position="331"/>
    </location>
</feature>
<protein>
    <recommendedName>
        <fullName evidence="3">Carboxylic ester hydrolase</fullName>
        <ecNumber evidence="3">3.1.1.-</ecNumber>
    </recommendedName>
</protein>
<dbReference type="SUPFAM" id="SSF53474">
    <property type="entry name" value="alpha/beta-Hydrolases"/>
    <property type="match status" value="1"/>
</dbReference>
<dbReference type="InterPro" id="IPR050309">
    <property type="entry name" value="Type-B_Carboxylest/Lipase"/>
</dbReference>
<dbReference type="OrthoDB" id="9775851at2"/>
<proteinExistence type="inferred from homology"/>
<dbReference type="PANTHER" id="PTHR11559">
    <property type="entry name" value="CARBOXYLESTERASE"/>
    <property type="match status" value="1"/>
</dbReference>
<evidence type="ECO:0000256" key="1">
    <source>
        <dbReference type="ARBA" id="ARBA00005964"/>
    </source>
</evidence>